<gene>
    <name evidence="1" type="ORF">JAAARDRAFT_180182</name>
</gene>
<protein>
    <submittedName>
        <fullName evidence="1">Uncharacterized protein</fullName>
    </submittedName>
</protein>
<accession>A0A067PMH9</accession>
<proteinExistence type="predicted"/>
<dbReference type="InParanoid" id="A0A067PMH9"/>
<dbReference type="AlphaFoldDB" id="A0A067PMH9"/>
<evidence type="ECO:0000313" key="2">
    <source>
        <dbReference type="Proteomes" id="UP000027265"/>
    </source>
</evidence>
<dbReference type="EMBL" id="KL197723">
    <property type="protein sequence ID" value="KDQ55984.1"/>
    <property type="molecule type" value="Genomic_DNA"/>
</dbReference>
<reference evidence="2" key="1">
    <citation type="journal article" date="2014" name="Proc. Natl. Acad. Sci. U.S.A.">
        <title>Extensive sampling of basidiomycete genomes demonstrates inadequacy of the white-rot/brown-rot paradigm for wood decay fungi.</title>
        <authorList>
            <person name="Riley R."/>
            <person name="Salamov A.A."/>
            <person name="Brown D.W."/>
            <person name="Nagy L.G."/>
            <person name="Floudas D."/>
            <person name="Held B.W."/>
            <person name="Levasseur A."/>
            <person name="Lombard V."/>
            <person name="Morin E."/>
            <person name="Otillar R."/>
            <person name="Lindquist E.A."/>
            <person name="Sun H."/>
            <person name="LaButti K.M."/>
            <person name="Schmutz J."/>
            <person name="Jabbour D."/>
            <person name="Luo H."/>
            <person name="Baker S.E."/>
            <person name="Pisabarro A.G."/>
            <person name="Walton J.D."/>
            <person name="Blanchette R.A."/>
            <person name="Henrissat B."/>
            <person name="Martin F."/>
            <person name="Cullen D."/>
            <person name="Hibbett D.S."/>
            <person name="Grigoriev I.V."/>
        </authorList>
    </citation>
    <scope>NUCLEOTIDE SEQUENCE [LARGE SCALE GENOMIC DNA]</scope>
    <source>
        <strain evidence="2">MUCL 33604</strain>
    </source>
</reference>
<organism evidence="1 2">
    <name type="scientific">Jaapia argillacea MUCL 33604</name>
    <dbReference type="NCBI Taxonomy" id="933084"/>
    <lineage>
        <taxon>Eukaryota</taxon>
        <taxon>Fungi</taxon>
        <taxon>Dikarya</taxon>
        <taxon>Basidiomycota</taxon>
        <taxon>Agaricomycotina</taxon>
        <taxon>Agaricomycetes</taxon>
        <taxon>Agaricomycetidae</taxon>
        <taxon>Jaapiales</taxon>
        <taxon>Jaapiaceae</taxon>
        <taxon>Jaapia</taxon>
    </lineage>
</organism>
<dbReference type="OrthoDB" id="3265020at2759"/>
<name>A0A067PMH9_9AGAM</name>
<keyword evidence="2" id="KW-1185">Reference proteome</keyword>
<sequence>MTALPVTYHYIHLSLSTPSQPLQIRKSIQDSLSQSFGQTRANTYIDILWSESGEGTEVVIRVNPTEAPNILASIVTSSSTPRLSLIKESPFLPSLLSTFGSRDPWVLGA</sequence>
<dbReference type="Proteomes" id="UP000027265">
    <property type="component" value="Unassembled WGS sequence"/>
</dbReference>
<evidence type="ECO:0000313" key="1">
    <source>
        <dbReference type="EMBL" id="KDQ55984.1"/>
    </source>
</evidence>
<dbReference type="HOGENOM" id="CLU_163478_0_0_1"/>